<evidence type="ECO:0000313" key="7">
    <source>
        <dbReference type="EMBL" id="CDQ22655.1"/>
    </source>
</evidence>
<dbReference type="InterPro" id="IPR048715">
    <property type="entry name" value="CggR_N"/>
</dbReference>
<dbReference type="Gene3D" id="1.10.10.10">
    <property type="entry name" value="Winged helix-like DNA-binding domain superfamily/Winged helix DNA-binding domain"/>
    <property type="match status" value="1"/>
</dbReference>
<sequence>MGRKTSRLAPFQRRGFFHESVHRLTKKLFPDVLEVIQRRYQLLYYIQIMQPVGRRALAENVKLAERTVRSEVDFLNEQGAVEITSRGMHLSYEGQNILEQLAEFIKEVSGIGVLEQQLKDKLNLDYAIVVPGDSDELNWVKQEMGKACVQYLKKHMVPDQAIAITGGTTMASVAQVMTPFKGADQCLYVPARGGLGERVENQANSICAEMAKKAKGDYRLLYVPDPLSEESYQTIKEEPSIKEVLDIIRNTEIVIHGVGDALTMAERRKTSPEQLELIKKHKAVGEAFGYYFNVKGEIVHKVRTVGLQLEDLKSANHVIAVAGGRSKAQAISSYFQPGQSNVLITDEGAAQELIREFSL</sequence>
<evidence type="ECO:0000259" key="6">
    <source>
        <dbReference type="Pfam" id="PF21715"/>
    </source>
</evidence>
<protein>
    <submittedName>
        <fullName evidence="7">Central glycolytic genes regulator</fullName>
    </submittedName>
</protein>
<keyword evidence="2" id="KW-0805">Transcription regulation</keyword>
<keyword evidence="4" id="KW-0804">Transcription</keyword>
<dbReference type="Proteomes" id="UP000028868">
    <property type="component" value="Unassembled WGS sequence"/>
</dbReference>
<evidence type="ECO:0000259" key="5">
    <source>
        <dbReference type="Pfam" id="PF04198"/>
    </source>
</evidence>
<dbReference type="PANTHER" id="PTHR34294">
    <property type="entry name" value="TRANSCRIPTIONAL REGULATOR-RELATED"/>
    <property type="match status" value="1"/>
</dbReference>
<feature type="domain" description="Sugar-binding" evidence="5">
    <location>
        <begin position="112"/>
        <end position="354"/>
    </location>
</feature>
<evidence type="ECO:0000256" key="4">
    <source>
        <dbReference type="ARBA" id="ARBA00023163"/>
    </source>
</evidence>
<keyword evidence="3" id="KW-0238">DNA-binding</keyword>
<dbReference type="InterPro" id="IPR036388">
    <property type="entry name" value="WH-like_DNA-bd_sf"/>
</dbReference>
<dbReference type="Gene3D" id="3.40.50.1360">
    <property type="match status" value="1"/>
</dbReference>
<reference evidence="7" key="1">
    <citation type="submission" date="2014-03" db="EMBL/GenBank/DDBJ databases">
        <authorList>
            <person name="Urmite Genomes"/>
        </authorList>
    </citation>
    <scope>NUCLEOTIDE SEQUENCE</scope>
    <source>
        <strain evidence="7">HD-03</strain>
    </source>
</reference>
<keyword evidence="8" id="KW-1185">Reference proteome</keyword>
<organism evidence="7 8">
    <name type="scientific">Halobacillus karajensis</name>
    <dbReference type="NCBI Taxonomy" id="195088"/>
    <lineage>
        <taxon>Bacteria</taxon>
        <taxon>Bacillati</taxon>
        <taxon>Bacillota</taxon>
        <taxon>Bacilli</taxon>
        <taxon>Bacillales</taxon>
        <taxon>Bacillaceae</taxon>
        <taxon>Halobacillus</taxon>
    </lineage>
</organism>
<dbReference type="PANTHER" id="PTHR34294:SF5">
    <property type="entry name" value="CENTRAL GLYCOLYTIC GENES REGULATOR"/>
    <property type="match status" value="1"/>
</dbReference>
<name>A0A059NWC9_9BACI</name>
<evidence type="ECO:0000256" key="1">
    <source>
        <dbReference type="ARBA" id="ARBA00010466"/>
    </source>
</evidence>
<dbReference type="InterPro" id="IPR036390">
    <property type="entry name" value="WH_DNA-bd_sf"/>
</dbReference>
<comment type="similarity">
    <text evidence="1">Belongs to the SorC transcriptional regulatory family.</text>
</comment>
<reference evidence="7" key="2">
    <citation type="submission" date="2014-05" db="EMBL/GenBank/DDBJ databases">
        <title>Draft genome sequence of Halobacillus karajensis HK-03.</title>
        <authorList>
            <person name="Khelaifia S."/>
            <person name="Croce O."/>
            <person name="Lagier J.C."/>
            <person name="Raoult D."/>
        </authorList>
    </citation>
    <scope>NUCLEOTIDE SEQUENCE [LARGE SCALE GENOMIC DNA]</scope>
    <source>
        <strain evidence="7">HD-03</strain>
    </source>
</reference>
<dbReference type="GO" id="GO:0030246">
    <property type="term" value="F:carbohydrate binding"/>
    <property type="evidence" value="ECO:0007669"/>
    <property type="project" value="InterPro"/>
</dbReference>
<dbReference type="Pfam" id="PF04198">
    <property type="entry name" value="Sugar-bind"/>
    <property type="match status" value="1"/>
</dbReference>
<dbReference type="SUPFAM" id="SSF46785">
    <property type="entry name" value="Winged helix' DNA-binding domain"/>
    <property type="match status" value="1"/>
</dbReference>
<dbReference type="SUPFAM" id="SSF100950">
    <property type="entry name" value="NagB/RpiA/CoA transferase-like"/>
    <property type="match status" value="1"/>
</dbReference>
<dbReference type="AlphaFoldDB" id="A0A059NWC9"/>
<feature type="domain" description="CggR N-terminal DNA binding" evidence="6">
    <location>
        <begin position="35"/>
        <end position="105"/>
    </location>
</feature>
<dbReference type="GO" id="GO:0003677">
    <property type="term" value="F:DNA binding"/>
    <property type="evidence" value="ECO:0007669"/>
    <property type="project" value="UniProtKB-KW"/>
</dbReference>
<dbReference type="InterPro" id="IPR051054">
    <property type="entry name" value="SorC_transcr_regulators"/>
</dbReference>
<comment type="caution">
    <text evidence="7">The sequence shown here is derived from an EMBL/GenBank/DDBJ whole genome shotgun (WGS) entry which is preliminary data.</text>
</comment>
<dbReference type="Pfam" id="PF21715">
    <property type="entry name" value="CggR_N"/>
    <property type="match status" value="1"/>
</dbReference>
<accession>A0A059NWC9</accession>
<gene>
    <name evidence="7" type="primary">cggR</name>
    <name evidence="7" type="ORF">BN983_00869</name>
</gene>
<evidence type="ECO:0000256" key="3">
    <source>
        <dbReference type="ARBA" id="ARBA00023125"/>
    </source>
</evidence>
<dbReference type="EMBL" id="CCDI010000001">
    <property type="protein sequence ID" value="CDQ22655.1"/>
    <property type="molecule type" value="Genomic_DNA"/>
</dbReference>
<proteinExistence type="inferred from homology"/>
<dbReference type="InterPro" id="IPR007324">
    <property type="entry name" value="Sugar-bd_dom_put"/>
</dbReference>
<dbReference type="InterPro" id="IPR037171">
    <property type="entry name" value="NagB/RpiA_transferase-like"/>
</dbReference>
<evidence type="ECO:0000313" key="8">
    <source>
        <dbReference type="Proteomes" id="UP000028868"/>
    </source>
</evidence>
<evidence type="ECO:0000256" key="2">
    <source>
        <dbReference type="ARBA" id="ARBA00023015"/>
    </source>
</evidence>